<accession>R9LB82</accession>
<dbReference type="EMBL" id="ASSZ01000020">
    <property type="protein sequence ID" value="EOS56044.1"/>
    <property type="molecule type" value="Genomic_DNA"/>
</dbReference>
<proteinExistence type="predicted"/>
<dbReference type="InterPro" id="IPR051531">
    <property type="entry name" value="N-acetyltransferase"/>
</dbReference>
<dbReference type="STRING" id="1235795.C812_02106"/>
<dbReference type="Gene3D" id="3.40.630.30">
    <property type="match status" value="1"/>
</dbReference>
<dbReference type="SUPFAM" id="SSF55729">
    <property type="entry name" value="Acyl-CoA N-acyltransferases (Nat)"/>
    <property type="match status" value="1"/>
</dbReference>
<dbReference type="OrthoDB" id="9785602at2"/>
<dbReference type="GO" id="GO:0008999">
    <property type="term" value="F:protein-N-terminal-alanine acetyltransferase activity"/>
    <property type="evidence" value="ECO:0007669"/>
    <property type="project" value="TreeGrafter"/>
</dbReference>
<dbReference type="HOGENOM" id="CLU_013985_3_6_9"/>
<dbReference type="InterPro" id="IPR000182">
    <property type="entry name" value="GNAT_dom"/>
</dbReference>
<sequence length="184" mass="21356">MNYPSIETERLHLRELTLEDADAVFKHFSVPELTRFMDIEPCQDLKEAEEIIAFHIQDSGCRYGLFCKESKELIGTCGYHCWSTDDHQKTKAEIGFDLAPNFWGKGLMQEALNPLIRMGFDVMGLDYVEATTEPENIQSQRLLKKLGFDQERELKDGLIYFTLRKKKLLYINRAKMNQGSSDHK</sequence>
<dbReference type="PANTHER" id="PTHR43792">
    <property type="entry name" value="GNAT FAMILY, PUTATIVE (AFU_ORTHOLOGUE AFUA_3G00765)-RELATED-RELATED"/>
    <property type="match status" value="1"/>
</dbReference>
<name>R9LB82_9BACL</name>
<dbReference type="PANTHER" id="PTHR43792:SF9">
    <property type="entry name" value="RIBOSOMAL-PROTEIN-ALANINE ACETYLTRANSFERASE"/>
    <property type="match status" value="1"/>
</dbReference>
<reference evidence="2 3" key="1">
    <citation type="submission" date="2013-04" db="EMBL/GenBank/DDBJ databases">
        <title>The Genome Sequence of Paenibacillus barengoltzii G22.</title>
        <authorList>
            <consortium name="The Broad Institute Genomics Platform"/>
            <consortium name="The Broad Institute Genome Sequencing Center for Infectious Disease"/>
            <person name="Earl A."/>
            <person name="Xavier R."/>
            <person name="Elson C."/>
            <person name="Duck W."/>
            <person name="Walker B."/>
            <person name="Young S."/>
            <person name="Zeng Q."/>
            <person name="Gargeya S."/>
            <person name="Fitzgerald M."/>
            <person name="Haas B."/>
            <person name="Abouelleil A."/>
            <person name="Allen A.W."/>
            <person name="Alvarado L."/>
            <person name="Arachchi H.M."/>
            <person name="Berlin A.M."/>
            <person name="Chapman S.B."/>
            <person name="Gainer-Dewar J."/>
            <person name="Goldberg J."/>
            <person name="Griggs A."/>
            <person name="Gujja S."/>
            <person name="Hansen M."/>
            <person name="Howarth C."/>
            <person name="Imamovic A."/>
            <person name="Ireland A."/>
            <person name="Larimer J."/>
            <person name="McCowan C."/>
            <person name="Murphy C."/>
            <person name="Pearson M."/>
            <person name="Poon T.W."/>
            <person name="Priest M."/>
            <person name="Roberts A."/>
            <person name="Saif S."/>
            <person name="Shea T."/>
            <person name="Sisk P."/>
            <person name="Sykes S."/>
            <person name="Wortman J."/>
            <person name="Nusbaum C."/>
            <person name="Birren B."/>
        </authorList>
    </citation>
    <scope>NUCLEOTIDE SEQUENCE [LARGE SCALE GENOMIC DNA]</scope>
    <source>
        <strain evidence="2 3">G22</strain>
    </source>
</reference>
<dbReference type="Proteomes" id="UP000019598">
    <property type="component" value="Unassembled WGS sequence"/>
</dbReference>
<feature type="domain" description="N-acetyltransferase" evidence="1">
    <location>
        <begin position="11"/>
        <end position="170"/>
    </location>
</feature>
<dbReference type="Pfam" id="PF13302">
    <property type="entry name" value="Acetyltransf_3"/>
    <property type="match status" value="1"/>
</dbReference>
<evidence type="ECO:0000313" key="2">
    <source>
        <dbReference type="EMBL" id="EOS56044.1"/>
    </source>
</evidence>
<dbReference type="GO" id="GO:0005737">
    <property type="term" value="C:cytoplasm"/>
    <property type="evidence" value="ECO:0007669"/>
    <property type="project" value="TreeGrafter"/>
</dbReference>
<dbReference type="PROSITE" id="PS51186">
    <property type="entry name" value="GNAT"/>
    <property type="match status" value="1"/>
</dbReference>
<evidence type="ECO:0000313" key="3">
    <source>
        <dbReference type="Proteomes" id="UP000019598"/>
    </source>
</evidence>
<organism evidence="2 3">
    <name type="scientific">Paenibacillus barengoltzii G22</name>
    <dbReference type="NCBI Taxonomy" id="1235795"/>
    <lineage>
        <taxon>Bacteria</taxon>
        <taxon>Bacillati</taxon>
        <taxon>Bacillota</taxon>
        <taxon>Bacilli</taxon>
        <taxon>Bacillales</taxon>
        <taxon>Paenibacillaceae</taxon>
        <taxon>Paenibacillus</taxon>
    </lineage>
</organism>
<evidence type="ECO:0000259" key="1">
    <source>
        <dbReference type="PROSITE" id="PS51186"/>
    </source>
</evidence>
<dbReference type="AlphaFoldDB" id="R9LB82"/>
<dbReference type="GeneID" id="43345120"/>
<comment type="caution">
    <text evidence="2">The sequence shown here is derived from an EMBL/GenBank/DDBJ whole genome shotgun (WGS) entry which is preliminary data.</text>
</comment>
<gene>
    <name evidence="2" type="ORF">C812_02106</name>
</gene>
<protein>
    <recommendedName>
        <fullName evidence="1">N-acetyltransferase domain-containing protein</fullName>
    </recommendedName>
</protein>
<dbReference type="InterPro" id="IPR016181">
    <property type="entry name" value="Acyl_CoA_acyltransferase"/>
</dbReference>
<dbReference type="PATRIC" id="fig|1235795.3.peg.2073"/>
<dbReference type="RefSeq" id="WP_016312593.1">
    <property type="nucleotide sequence ID" value="NZ_KE159653.1"/>
</dbReference>